<reference evidence="3" key="1">
    <citation type="journal article" date="2020" name="Stud. Mycol.">
        <title>101 Dothideomycetes genomes: a test case for predicting lifestyles and emergence of pathogens.</title>
        <authorList>
            <person name="Haridas S."/>
            <person name="Albert R."/>
            <person name="Binder M."/>
            <person name="Bloem J."/>
            <person name="Labutti K."/>
            <person name="Salamov A."/>
            <person name="Andreopoulos B."/>
            <person name="Baker S."/>
            <person name="Barry K."/>
            <person name="Bills G."/>
            <person name="Bluhm B."/>
            <person name="Cannon C."/>
            <person name="Castanera R."/>
            <person name="Culley D."/>
            <person name="Daum C."/>
            <person name="Ezra D."/>
            <person name="Gonzalez J."/>
            <person name="Henrissat B."/>
            <person name="Kuo A."/>
            <person name="Liang C."/>
            <person name="Lipzen A."/>
            <person name="Lutzoni F."/>
            <person name="Magnuson J."/>
            <person name="Mondo S."/>
            <person name="Nolan M."/>
            <person name="Ohm R."/>
            <person name="Pangilinan J."/>
            <person name="Park H.-J."/>
            <person name="Ramirez L."/>
            <person name="Alfaro M."/>
            <person name="Sun H."/>
            <person name="Tritt A."/>
            <person name="Yoshinaga Y."/>
            <person name="Zwiers L.-H."/>
            <person name="Turgeon B."/>
            <person name="Goodwin S."/>
            <person name="Spatafora J."/>
            <person name="Crous P."/>
            <person name="Grigoriev I."/>
        </authorList>
    </citation>
    <scope>NUCLEOTIDE SEQUENCE</scope>
    <source>
        <strain evidence="3">CBS 690.94</strain>
    </source>
</reference>
<protein>
    <recommendedName>
        <fullName evidence="2">DUF7708 domain-containing protein</fullName>
    </recommendedName>
</protein>
<proteinExistence type="predicted"/>
<organism evidence="3 4">
    <name type="scientific">Karstenula rhodostoma CBS 690.94</name>
    <dbReference type="NCBI Taxonomy" id="1392251"/>
    <lineage>
        <taxon>Eukaryota</taxon>
        <taxon>Fungi</taxon>
        <taxon>Dikarya</taxon>
        <taxon>Ascomycota</taxon>
        <taxon>Pezizomycotina</taxon>
        <taxon>Dothideomycetes</taxon>
        <taxon>Pleosporomycetidae</taxon>
        <taxon>Pleosporales</taxon>
        <taxon>Massarineae</taxon>
        <taxon>Didymosphaeriaceae</taxon>
        <taxon>Karstenula</taxon>
    </lineage>
</organism>
<evidence type="ECO:0000313" key="3">
    <source>
        <dbReference type="EMBL" id="KAF2450123.1"/>
    </source>
</evidence>
<evidence type="ECO:0000259" key="2">
    <source>
        <dbReference type="Pfam" id="PF24809"/>
    </source>
</evidence>
<dbReference type="EMBL" id="MU001494">
    <property type="protein sequence ID" value="KAF2450123.1"/>
    <property type="molecule type" value="Genomic_DNA"/>
</dbReference>
<dbReference type="InterPro" id="IPR056125">
    <property type="entry name" value="DUF7708"/>
</dbReference>
<keyword evidence="4" id="KW-1185">Reference proteome</keyword>
<sequence>MEDYGVILGASRDAGHKRSLSVCFYAAAQDACRATKTRLKALDLTANELDSIKSTHGLDVLIQKIQQTIDSQEQSSSRHPATKKAGQFVEIFSEFVTRTSGIIELLVPQSPEYRMTYGVLLLVFKTVFKGRETQESLLTYIQTLSARLPIVDFYSKVFPSNGVKIRVVSIYVEILNLLNEAIVYYRSNHLRQLRDAVLRPVETKFDKCIQRIDAEVEKLHELKEAAHVAQQADIKELLESTSQVVGHLHDNLTQPMTALSYCLTLLDARIETLTHQSSATYTFHAANHALALTEVLLPTASTAAEQLSPARNHHLNLSPKDHCYETAVLKAFDTWSAHGRSELWIGGRSGNQDTWITEMSIDLIDALQMQNLALLHMFCTIADAPSTLLDRHPEIPFRQPSTYNIHRFRRAKTFARLWTIFEALVTELASSVFVLVDRIEECDGASDDEDGGDHAEQLLPYLIGLASEAEHVSVIVTSTYGPPEGLVGEEESRHFYQDTGKSRGKREYTKYASSE</sequence>
<evidence type="ECO:0000256" key="1">
    <source>
        <dbReference type="SAM" id="MobiDB-lite"/>
    </source>
</evidence>
<feature type="region of interest" description="Disordered" evidence="1">
    <location>
        <begin position="483"/>
        <end position="515"/>
    </location>
</feature>
<dbReference type="Proteomes" id="UP000799764">
    <property type="component" value="Unassembled WGS sequence"/>
</dbReference>
<dbReference type="Pfam" id="PF24809">
    <property type="entry name" value="DUF7708"/>
    <property type="match status" value="1"/>
</dbReference>
<name>A0A9P4PVR1_9PLEO</name>
<gene>
    <name evidence="3" type="ORF">P171DRAFT_481163</name>
</gene>
<comment type="caution">
    <text evidence="3">The sequence shown here is derived from an EMBL/GenBank/DDBJ whole genome shotgun (WGS) entry which is preliminary data.</text>
</comment>
<evidence type="ECO:0000313" key="4">
    <source>
        <dbReference type="Proteomes" id="UP000799764"/>
    </source>
</evidence>
<dbReference type="OrthoDB" id="61900at2759"/>
<accession>A0A9P4PVR1</accession>
<feature type="domain" description="DUF7708" evidence="2">
    <location>
        <begin position="88"/>
        <end position="230"/>
    </location>
</feature>
<dbReference type="AlphaFoldDB" id="A0A9P4PVR1"/>